<evidence type="ECO:0000313" key="2">
    <source>
        <dbReference type="Proteomes" id="UP000178495"/>
    </source>
</evidence>
<dbReference type="STRING" id="1798652.A3A43_03500"/>
<dbReference type="InterPro" id="IPR012657">
    <property type="entry name" value="23S_rRNA-intervening_sequence"/>
</dbReference>
<gene>
    <name evidence="1" type="ORF">A3A43_03500</name>
</gene>
<dbReference type="Gene3D" id="1.20.1440.60">
    <property type="entry name" value="23S rRNA-intervening sequence"/>
    <property type="match status" value="1"/>
</dbReference>
<comment type="caution">
    <text evidence="1">The sequence shown here is derived from an EMBL/GenBank/DDBJ whole genome shotgun (WGS) entry which is preliminary data.</text>
</comment>
<dbReference type="NCBIfam" id="TIGR02436">
    <property type="entry name" value="four helix bundle protein"/>
    <property type="match status" value="1"/>
</dbReference>
<dbReference type="PANTHER" id="PTHR38471:SF2">
    <property type="entry name" value="FOUR HELIX BUNDLE PROTEIN"/>
    <property type="match status" value="1"/>
</dbReference>
<sequence length="116" mass="13081">MEKGYKDLIVWQKAKQLAVEAYRLTGKFPASEIYGITAQIRRAAVSIPSNIAEGYRRNHKKEQAQFLRIAFGSGAELETQMEISKEIFSKNGLDFASAEILLEEVMKMLNKLISIA</sequence>
<dbReference type="Pfam" id="PF05635">
    <property type="entry name" value="23S_rRNA_IVP"/>
    <property type="match status" value="1"/>
</dbReference>
<proteinExistence type="predicted"/>
<organism evidence="1 2">
    <name type="scientific">Candidatus Liptonbacteria bacterium RIFCSPLOWO2_01_FULL_56_20</name>
    <dbReference type="NCBI Taxonomy" id="1798652"/>
    <lineage>
        <taxon>Bacteria</taxon>
        <taxon>Candidatus Liptoniibacteriota</taxon>
    </lineage>
</organism>
<dbReference type="PANTHER" id="PTHR38471">
    <property type="entry name" value="FOUR HELIX BUNDLE PROTEIN"/>
    <property type="match status" value="1"/>
</dbReference>
<dbReference type="CDD" id="cd16377">
    <property type="entry name" value="23S_rRNA_IVP_like"/>
    <property type="match status" value="1"/>
</dbReference>
<dbReference type="InterPro" id="IPR036583">
    <property type="entry name" value="23S_rRNA_IVS_sf"/>
</dbReference>
<dbReference type="SUPFAM" id="SSF158446">
    <property type="entry name" value="IVS-encoded protein-like"/>
    <property type="match status" value="1"/>
</dbReference>
<name>A0A1G2CHU4_9BACT</name>
<evidence type="ECO:0008006" key="3">
    <source>
        <dbReference type="Google" id="ProtNLM"/>
    </source>
</evidence>
<evidence type="ECO:0000313" key="1">
    <source>
        <dbReference type="EMBL" id="OGZ00956.1"/>
    </source>
</evidence>
<dbReference type="Proteomes" id="UP000178495">
    <property type="component" value="Unassembled WGS sequence"/>
</dbReference>
<protein>
    <recommendedName>
        <fullName evidence="3">Four helix bundle protein</fullName>
    </recommendedName>
</protein>
<dbReference type="AlphaFoldDB" id="A0A1G2CHU4"/>
<dbReference type="EMBL" id="MHLC01000024">
    <property type="protein sequence ID" value="OGZ00956.1"/>
    <property type="molecule type" value="Genomic_DNA"/>
</dbReference>
<reference evidence="1 2" key="1">
    <citation type="journal article" date="2016" name="Nat. Commun.">
        <title>Thousands of microbial genomes shed light on interconnected biogeochemical processes in an aquifer system.</title>
        <authorList>
            <person name="Anantharaman K."/>
            <person name="Brown C.T."/>
            <person name="Hug L.A."/>
            <person name="Sharon I."/>
            <person name="Castelle C.J."/>
            <person name="Probst A.J."/>
            <person name="Thomas B.C."/>
            <person name="Singh A."/>
            <person name="Wilkins M.J."/>
            <person name="Karaoz U."/>
            <person name="Brodie E.L."/>
            <person name="Williams K.H."/>
            <person name="Hubbard S.S."/>
            <person name="Banfield J.F."/>
        </authorList>
    </citation>
    <scope>NUCLEOTIDE SEQUENCE [LARGE SCALE GENOMIC DNA]</scope>
</reference>
<accession>A0A1G2CHU4</accession>